<accession>A0A518BBF0</accession>
<dbReference type="Proteomes" id="UP000317093">
    <property type="component" value="Chromosome"/>
</dbReference>
<dbReference type="InterPro" id="IPR051610">
    <property type="entry name" value="GPI/OXD"/>
</dbReference>
<dbReference type="AlphaFoldDB" id="A0A518BBF0"/>
<dbReference type="Pfam" id="PF04962">
    <property type="entry name" value="KduI"/>
    <property type="match status" value="1"/>
</dbReference>
<evidence type="ECO:0000256" key="1">
    <source>
        <dbReference type="ARBA" id="ARBA00022723"/>
    </source>
</evidence>
<dbReference type="GO" id="GO:0016861">
    <property type="term" value="F:intramolecular oxidoreductase activity, interconverting aldoses and ketoses"/>
    <property type="evidence" value="ECO:0007669"/>
    <property type="project" value="InterPro"/>
</dbReference>
<dbReference type="SUPFAM" id="SSF51182">
    <property type="entry name" value="RmlC-like cupins"/>
    <property type="match status" value="1"/>
</dbReference>
<organism evidence="3 4">
    <name type="scientific">Kolteria novifilia</name>
    <dbReference type="NCBI Taxonomy" id="2527975"/>
    <lineage>
        <taxon>Bacteria</taxon>
        <taxon>Pseudomonadati</taxon>
        <taxon>Planctomycetota</taxon>
        <taxon>Planctomycetia</taxon>
        <taxon>Kolteriales</taxon>
        <taxon>Kolteriaceae</taxon>
        <taxon>Kolteria</taxon>
    </lineage>
</organism>
<sequence>MSGDESNASVQEAHLLRGDASVFRYEEKSSPTSSNLDLLTYGHYRLAPSGSSDAIAHPDQEALLFCLDGNPEVELGEDRYALGHYDTLYVPRGAAYRFRNPVDAEALLVVCRAPAATTHPVVHSSWEKIRADETRIRHLDKKDVFLMFDVTESADHLIAGYTIFEPHARSWPPHNHTDQEEVYIFTRGRGAMEVYASEEEKTFVHSVDELDAVTIPLLNYHPVFSHDEELHFIWCIAGERYWVGDKNSDFMDGSVDRLTT</sequence>
<dbReference type="InterPro" id="IPR011051">
    <property type="entry name" value="RmlC_Cupin_sf"/>
</dbReference>
<evidence type="ECO:0000313" key="3">
    <source>
        <dbReference type="EMBL" id="QDU64310.1"/>
    </source>
</evidence>
<dbReference type="PANTHER" id="PTHR35848:SF6">
    <property type="entry name" value="CUPIN TYPE-2 DOMAIN-CONTAINING PROTEIN"/>
    <property type="match status" value="1"/>
</dbReference>
<dbReference type="InterPro" id="IPR021120">
    <property type="entry name" value="KduI/IolB_isomerase"/>
</dbReference>
<evidence type="ECO:0000256" key="2">
    <source>
        <dbReference type="ARBA" id="ARBA00023235"/>
    </source>
</evidence>
<dbReference type="KEGG" id="knv:Pan216_51990"/>
<dbReference type="PANTHER" id="PTHR35848">
    <property type="entry name" value="OXALATE-BINDING PROTEIN"/>
    <property type="match status" value="1"/>
</dbReference>
<proteinExistence type="predicted"/>
<name>A0A518BBF0_9BACT</name>
<dbReference type="RefSeq" id="WP_419192961.1">
    <property type="nucleotide sequence ID" value="NZ_CP036279.1"/>
</dbReference>
<keyword evidence="2 3" id="KW-0413">Isomerase</keyword>
<evidence type="ECO:0000313" key="4">
    <source>
        <dbReference type="Proteomes" id="UP000317093"/>
    </source>
</evidence>
<reference evidence="3 4" key="1">
    <citation type="submission" date="2019-02" db="EMBL/GenBank/DDBJ databases">
        <title>Deep-cultivation of Planctomycetes and their phenomic and genomic characterization uncovers novel biology.</title>
        <authorList>
            <person name="Wiegand S."/>
            <person name="Jogler M."/>
            <person name="Boedeker C."/>
            <person name="Pinto D."/>
            <person name="Vollmers J."/>
            <person name="Rivas-Marin E."/>
            <person name="Kohn T."/>
            <person name="Peeters S.H."/>
            <person name="Heuer A."/>
            <person name="Rast P."/>
            <person name="Oberbeckmann S."/>
            <person name="Bunk B."/>
            <person name="Jeske O."/>
            <person name="Meyerdierks A."/>
            <person name="Storesund J.E."/>
            <person name="Kallscheuer N."/>
            <person name="Luecker S."/>
            <person name="Lage O.M."/>
            <person name="Pohl T."/>
            <person name="Merkel B.J."/>
            <person name="Hornburger P."/>
            <person name="Mueller R.-W."/>
            <person name="Bruemmer F."/>
            <person name="Labrenz M."/>
            <person name="Spormann A.M."/>
            <person name="Op den Camp H."/>
            <person name="Overmann J."/>
            <person name="Amann R."/>
            <person name="Jetten M.S.M."/>
            <person name="Mascher T."/>
            <person name="Medema M.H."/>
            <person name="Devos D.P."/>
            <person name="Kaster A.-K."/>
            <person name="Ovreas L."/>
            <person name="Rohde M."/>
            <person name="Galperin M.Y."/>
            <person name="Jogler C."/>
        </authorList>
    </citation>
    <scope>NUCLEOTIDE SEQUENCE [LARGE SCALE GENOMIC DNA]</scope>
    <source>
        <strain evidence="3 4">Pan216</strain>
    </source>
</reference>
<keyword evidence="1" id="KW-0479">Metal-binding</keyword>
<dbReference type="InterPro" id="IPR014710">
    <property type="entry name" value="RmlC-like_jellyroll"/>
</dbReference>
<dbReference type="EMBL" id="CP036279">
    <property type="protein sequence ID" value="QDU64310.1"/>
    <property type="molecule type" value="Genomic_DNA"/>
</dbReference>
<protein>
    <submittedName>
        <fullName evidence="3">5-keto-4-deoxyuronate isomerase</fullName>
    </submittedName>
</protein>
<keyword evidence="4" id="KW-1185">Reference proteome</keyword>
<gene>
    <name evidence="3" type="ORF">Pan216_51990</name>
</gene>
<dbReference type="Gene3D" id="2.60.120.10">
    <property type="entry name" value="Jelly Rolls"/>
    <property type="match status" value="1"/>
</dbReference>
<dbReference type="GO" id="GO:0046872">
    <property type="term" value="F:metal ion binding"/>
    <property type="evidence" value="ECO:0007669"/>
    <property type="project" value="UniProtKB-KW"/>
</dbReference>